<organism evidence="1 2">
    <name type="scientific">Dioscorea alata</name>
    <name type="common">Purple yam</name>
    <dbReference type="NCBI Taxonomy" id="55571"/>
    <lineage>
        <taxon>Eukaryota</taxon>
        <taxon>Viridiplantae</taxon>
        <taxon>Streptophyta</taxon>
        <taxon>Embryophyta</taxon>
        <taxon>Tracheophyta</taxon>
        <taxon>Spermatophyta</taxon>
        <taxon>Magnoliopsida</taxon>
        <taxon>Liliopsida</taxon>
        <taxon>Dioscoreales</taxon>
        <taxon>Dioscoreaceae</taxon>
        <taxon>Dioscorea</taxon>
    </lineage>
</organism>
<evidence type="ECO:0000313" key="1">
    <source>
        <dbReference type="EMBL" id="KAH7658166.1"/>
    </source>
</evidence>
<keyword evidence="1" id="KW-0326">Glycosidase</keyword>
<comment type="caution">
    <text evidence="1">The sequence shown here is derived from an EMBL/GenBank/DDBJ whole genome shotgun (WGS) entry which is preliminary data.</text>
</comment>
<dbReference type="EMBL" id="CM037027">
    <property type="protein sequence ID" value="KAH7658166.1"/>
    <property type="molecule type" value="Genomic_DNA"/>
</dbReference>
<sequence>MGCGKGEVLLHLLLVLVAFVVVVDAGHDYGKALSKSILFFEAQRSGYLPKDQRVGWRGNSGLLDGKASGVDLVGGYYDAGDNVKFGLPMAFTITMMSWSILEYGKQMGGSGELGHAMEAVKWSTDYLIKAHPEPDVLYGEVGDGNTDHYCWQRPEDMTTNRQAYRIDASNPGSDLAGETAAAMASASIVFRRSNPAYSNQLINHAKQLFEFADKYRGKYDSSIRVAQKYYQSISGYADELLWAAAWLYQATNDNYYLDYLSNNGDALGGTGWGMTEFGWDVKYAGAQVLASKFLLQGKAGHHSSVLERYQQKADYFMCSCLGKGTRNVQRTPGGLLFRQRWNNLQFVTSASFLLTVYSDYLASSGKNVQCPSGTATPSELLSFAKSQVDYILGDNPRATSYMVGYGSTYPQQVHHRASSIVSIKVNPSFVSCRGGYQTWYGPKGQ</sequence>
<protein>
    <submittedName>
        <fullName evidence="1">Glycoside hydrolase family 9 protein</fullName>
        <ecNumber evidence="1">3.2.1.4</ecNumber>
    </submittedName>
</protein>
<name>A0ACB7UD03_DIOAL</name>
<proteinExistence type="predicted"/>
<dbReference type="EC" id="3.2.1.4" evidence="1"/>
<dbReference type="Proteomes" id="UP000827976">
    <property type="component" value="Chromosome 17"/>
</dbReference>
<gene>
    <name evidence="1" type="ORF">IHE45_17G069300</name>
</gene>
<keyword evidence="2" id="KW-1185">Reference proteome</keyword>
<reference evidence="2" key="1">
    <citation type="journal article" date="2022" name="Nat. Commun.">
        <title>Chromosome evolution and the genetic basis of agronomically important traits in greater yam.</title>
        <authorList>
            <person name="Bredeson J.V."/>
            <person name="Lyons J.B."/>
            <person name="Oniyinde I.O."/>
            <person name="Okereke N.R."/>
            <person name="Kolade O."/>
            <person name="Nnabue I."/>
            <person name="Nwadili C.O."/>
            <person name="Hribova E."/>
            <person name="Parker M."/>
            <person name="Nwogha J."/>
            <person name="Shu S."/>
            <person name="Carlson J."/>
            <person name="Kariba R."/>
            <person name="Muthemba S."/>
            <person name="Knop K."/>
            <person name="Barton G.J."/>
            <person name="Sherwood A.V."/>
            <person name="Lopez-Montes A."/>
            <person name="Asiedu R."/>
            <person name="Jamnadass R."/>
            <person name="Muchugi A."/>
            <person name="Goodstein D."/>
            <person name="Egesi C.N."/>
            <person name="Featherston J."/>
            <person name="Asfaw A."/>
            <person name="Simpson G.G."/>
            <person name="Dolezel J."/>
            <person name="Hendre P.S."/>
            <person name="Van Deynze A."/>
            <person name="Kumar P.L."/>
            <person name="Obidiegwu J.E."/>
            <person name="Bhattacharjee R."/>
            <person name="Rokhsar D.S."/>
        </authorList>
    </citation>
    <scope>NUCLEOTIDE SEQUENCE [LARGE SCALE GENOMIC DNA]</scope>
    <source>
        <strain evidence="2">cv. TDa95/00328</strain>
    </source>
</reference>
<keyword evidence="1" id="KW-0378">Hydrolase</keyword>
<accession>A0ACB7UD03</accession>
<evidence type="ECO:0000313" key="2">
    <source>
        <dbReference type="Proteomes" id="UP000827976"/>
    </source>
</evidence>